<evidence type="ECO:0000313" key="4">
    <source>
        <dbReference type="Proteomes" id="UP000053342"/>
    </source>
</evidence>
<dbReference type="RefSeq" id="XP_016257837.1">
    <property type="nucleotide sequence ID" value="XM_016411796.1"/>
</dbReference>
<dbReference type="EMBL" id="KN847343">
    <property type="protein sequence ID" value="KIW37621.1"/>
    <property type="molecule type" value="Genomic_DNA"/>
</dbReference>
<feature type="compositionally biased region" description="Polar residues" evidence="1">
    <location>
        <begin position="1"/>
        <end position="10"/>
    </location>
</feature>
<evidence type="ECO:0000313" key="3">
    <source>
        <dbReference type="EMBL" id="KIW37621.1"/>
    </source>
</evidence>
<reference evidence="3 4" key="1">
    <citation type="submission" date="2015-01" db="EMBL/GenBank/DDBJ databases">
        <title>The Genome Sequence of Exophiala oligosperma CBS72588.</title>
        <authorList>
            <consortium name="The Broad Institute Genomics Platform"/>
            <person name="Cuomo C."/>
            <person name="de Hoog S."/>
            <person name="Gorbushina A."/>
            <person name="Stielow B."/>
            <person name="Teixiera M."/>
            <person name="Abouelleil A."/>
            <person name="Chapman S.B."/>
            <person name="Priest M."/>
            <person name="Young S.K."/>
            <person name="Wortman J."/>
            <person name="Nusbaum C."/>
            <person name="Birren B."/>
        </authorList>
    </citation>
    <scope>NUCLEOTIDE SEQUENCE [LARGE SCALE GENOMIC DNA]</scope>
    <source>
        <strain evidence="3 4">CBS 72588</strain>
    </source>
</reference>
<feature type="domain" description="F-box" evidence="2">
    <location>
        <begin position="99"/>
        <end position="146"/>
    </location>
</feature>
<protein>
    <recommendedName>
        <fullName evidence="2">F-box domain-containing protein</fullName>
    </recommendedName>
</protein>
<dbReference type="VEuPathDB" id="FungiDB:PV06_10262"/>
<keyword evidence="4" id="KW-1185">Reference proteome</keyword>
<dbReference type="HOGENOM" id="CLU_771687_0_0_1"/>
<gene>
    <name evidence="3" type="ORF">PV06_10262</name>
</gene>
<dbReference type="GeneID" id="27362336"/>
<dbReference type="Proteomes" id="UP000053342">
    <property type="component" value="Unassembled WGS sequence"/>
</dbReference>
<sequence length="359" mass="40199">MSTPNGTMTDSDSKQQDMFPNHSPIDSTMRDADADAGADMDTGFHPQTVLFHNTFTQDITRPSNRAQEDVSESQSRSRLSTTASITTTAILKSRRRSRPPTLVTLPAELVLTIASHLDYPDVLSLRQSHVGISGVLSRHSTTHHRISWVLSRAYLGLPIPNNTRLSFKTDALFLSNREVQRILAARLNHGECLSQSPDLLPARQLARTRLGQRKGNNLCFVGGTGPCPAVLARRRLEKKRKRYPMTTTTQQKSFVPKTLLVFGHLVALAVEGGRQIREQALDWRRWVDILGCPLLLLACRYLTNVNANDDDNARAVKALVVFNGGSNLPLLFKRWWKVAVLSCLVLSWMVYRVQSLFFS</sequence>
<evidence type="ECO:0000259" key="2">
    <source>
        <dbReference type="PROSITE" id="PS50181"/>
    </source>
</evidence>
<dbReference type="PROSITE" id="PS50181">
    <property type="entry name" value="FBOX"/>
    <property type="match status" value="1"/>
</dbReference>
<dbReference type="InterPro" id="IPR001810">
    <property type="entry name" value="F-box_dom"/>
</dbReference>
<accession>A0A0D2AB96</accession>
<feature type="region of interest" description="Disordered" evidence="1">
    <location>
        <begin position="58"/>
        <end position="81"/>
    </location>
</feature>
<organism evidence="3 4">
    <name type="scientific">Exophiala oligosperma</name>
    <dbReference type="NCBI Taxonomy" id="215243"/>
    <lineage>
        <taxon>Eukaryota</taxon>
        <taxon>Fungi</taxon>
        <taxon>Dikarya</taxon>
        <taxon>Ascomycota</taxon>
        <taxon>Pezizomycotina</taxon>
        <taxon>Eurotiomycetes</taxon>
        <taxon>Chaetothyriomycetidae</taxon>
        <taxon>Chaetothyriales</taxon>
        <taxon>Herpotrichiellaceae</taxon>
        <taxon>Exophiala</taxon>
    </lineage>
</organism>
<proteinExistence type="predicted"/>
<dbReference type="STRING" id="215243.A0A0D2AB96"/>
<dbReference type="AlphaFoldDB" id="A0A0D2AB96"/>
<name>A0A0D2AB96_9EURO</name>
<feature type="region of interest" description="Disordered" evidence="1">
    <location>
        <begin position="1"/>
        <end position="43"/>
    </location>
</feature>
<dbReference type="OrthoDB" id="5281164at2759"/>
<evidence type="ECO:0000256" key="1">
    <source>
        <dbReference type="SAM" id="MobiDB-lite"/>
    </source>
</evidence>